<feature type="region of interest" description="Disordered" evidence="1">
    <location>
        <begin position="70"/>
        <end position="109"/>
    </location>
</feature>
<feature type="compositionally biased region" description="Polar residues" evidence="1">
    <location>
        <begin position="77"/>
        <end position="96"/>
    </location>
</feature>
<keyword evidence="3" id="KW-1185">Reference proteome</keyword>
<organism evidence="2 3">
    <name type="scientific">Parelaphostrongylus tenuis</name>
    <name type="common">Meningeal worm</name>
    <dbReference type="NCBI Taxonomy" id="148309"/>
    <lineage>
        <taxon>Eukaryota</taxon>
        <taxon>Metazoa</taxon>
        <taxon>Ecdysozoa</taxon>
        <taxon>Nematoda</taxon>
        <taxon>Chromadorea</taxon>
        <taxon>Rhabditida</taxon>
        <taxon>Rhabditina</taxon>
        <taxon>Rhabditomorpha</taxon>
        <taxon>Strongyloidea</taxon>
        <taxon>Metastrongylidae</taxon>
        <taxon>Parelaphostrongylus</taxon>
    </lineage>
</organism>
<protein>
    <submittedName>
        <fullName evidence="2">Uncharacterized protein</fullName>
    </submittedName>
</protein>
<dbReference type="EMBL" id="JAHQIW010006657">
    <property type="protein sequence ID" value="KAJ1369715.1"/>
    <property type="molecule type" value="Genomic_DNA"/>
</dbReference>
<reference evidence="2" key="1">
    <citation type="submission" date="2021-06" db="EMBL/GenBank/DDBJ databases">
        <title>Parelaphostrongylus tenuis whole genome reference sequence.</title>
        <authorList>
            <person name="Garwood T.J."/>
            <person name="Larsen P.A."/>
            <person name="Fountain-Jones N.M."/>
            <person name="Garbe J.R."/>
            <person name="Macchietto M.G."/>
            <person name="Kania S.A."/>
            <person name="Gerhold R.W."/>
            <person name="Richards J.E."/>
            <person name="Wolf T.M."/>
        </authorList>
    </citation>
    <scope>NUCLEOTIDE SEQUENCE</scope>
    <source>
        <strain evidence="2">MNPRO001-30</strain>
        <tissue evidence="2">Meninges</tissue>
    </source>
</reference>
<accession>A0AAD5R4W2</accession>
<sequence>MQLTSRVVHFGLRKREPMERYIDHFPSPMTIRGPDHQSVQESYQLECFYNEMCLIIFGFSSSIAPRPKIKPAITGETKGSQNSKMNVCHRSSQSDHNSSRDRRDTSADEDISSFCGSLTSVLSGPFTSYLSPNSSSTCKVPTQRDTPVIASISTQPGYGRSFLEPAAQVTRFPESQVMFESQNEVHEIYVTGIIPSLEKQAQRGTTNPWRKYGALRKLHEIGGFAPPGNTKGSRRVKENFIIIKKGSKPPPPPCCAEVTLNKDPKNPGFLGRIHLPRNIPAEQLSQAVAWEIKAMVEATDPASIPPTDIAKAVENGNVADSRLI</sequence>
<dbReference type="AlphaFoldDB" id="A0AAD5R4W2"/>
<dbReference type="Proteomes" id="UP001196413">
    <property type="component" value="Unassembled WGS sequence"/>
</dbReference>
<name>A0AAD5R4W2_PARTN</name>
<feature type="compositionally biased region" description="Basic and acidic residues" evidence="1">
    <location>
        <begin position="97"/>
        <end position="106"/>
    </location>
</feature>
<evidence type="ECO:0000313" key="3">
    <source>
        <dbReference type="Proteomes" id="UP001196413"/>
    </source>
</evidence>
<proteinExistence type="predicted"/>
<comment type="caution">
    <text evidence="2">The sequence shown here is derived from an EMBL/GenBank/DDBJ whole genome shotgun (WGS) entry which is preliminary data.</text>
</comment>
<evidence type="ECO:0000256" key="1">
    <source>
        <dbReference type="SAM" id="MobiDB-lite"/>
    </source>
</evidence>
<evidence type="ECO:0000313" key="2">
    <source>
        <dbReference type="EMBL" id="KAJ1369715.1"/>
    </source>
</evidence>
<gene>
    <name evidence="2" type="ORF">KIN20_031255</name>
</gene>